<name>A0A2S1LD53_9FLAO</name>
<sequence length="135" mass="15812">MNLNKNWHQSYRENLNYGGRIADAVAKGMGSWRFIIIQTVFVIIWMGLNMVAFFKHWDAYPFILLNLLFSTQAAYAAPIIMMAQNRQNERDRVQAQDDYNTNKEAKLEIEALADKLNSIEIEKLDKIIRILEEMK</sequence>
<dbReference type="Pfam" id="PF06210">
    <property type="entry name" value="DUF1003"/>
    <property type="match status" value="1"/>
</dbReference>
<dbReference type="OrthoDB" id="9795736at2"/>
<dbReference type="PANTHER" id="PTHR41386:SF1">
    <property type="entry name" value="MEMBRANE PROTEIN"/>
    <property type="match status" value="1"/>
</dbReference>
<evidence type="ECO:0000256" key="1">
    <source>
        <dbReference type="SAM" id="Phobius"/>
    </source>
</evidence>
<protein>
    <recommendedName>
        <fullName evidence="4">DUF1003 domain-containing protein</fullName>
    </recommendedName>
</protein>
<reference evidence="2 3" key="1">
    <citation type="submission" date="2017-04" db="EMBL/GenBank/DDBJ databases">
        <title>Compelte genome sequence of WV33.</title>
        <authorList>
            <person name="Lee P.C."/>
        </authorList>
    </citation>
    <scope>NUCLEOTIDE SEQUENCE [LARGE SCALE GENOMIC DNA]</scope>
    <source>
        <strain evidence="2 3">WV33</strain>
    </source>
</reference>
<keyword evidence="3" id="KW-1185">Reference proteome</keyword>
<keyword evidence="1" id="KW-1133">Transmembrane helix</keyword>
<evidence type="ECO:0000313" key="2">
    <source>
        <dbReference type="EMBL" id="AWG21679.1"/>
    </source>
</evidence>
<keyword evidence="1" id="KW-0472">Membrane</keyword>
<feature type="transmembrane region" description="Helical" evidence="1">
    <location>
        <begin position="60"/>
        <end position="83"/>
    </location>
</feature>
<dbReference type="Proteomes" id="UP000244527">
    <property type="component" value="Chromosome"/>
</dbReference>
<evidence type="ECO:0000313" key="3">
    <source>
        <dbReference type="Proteomes" id="UP000244527"/>
    </source>
</evidence>
<dbReference type="KEGG" id="ffa:FFWV33_09085"/>
<dbReference type="AlphaFoldDB" id="A0A2S1LD53"/>
<dbReference type="RefSeq" id="WP_108740616.1">
    <property type="nucleotide sequence ID" value="NZ_CP020918.1"/>
</dbReference>
<dbReference type="EMBL" id="CP020918">
    <property type="protein sequence ID" value="AWG21679.1"/>
    <property type="molecule type" value="Genomic_DNA"/>
</dbReference>
<dbReference type="InterPro" id="IPR010406">
    <property type="entry name" value="DUF1003"/>
</dbReference>
<gene>
    <name evidence="2" type="ORF">FFWV33_09085</name>
</gene>
<feature type="transmembrane region" description="Helical" evidence="1">
    <location>
        <begin position="34"/>
        <end position="54"/>
    </location>
</feature>
<proteinExistence type="predicted"/>
<dbReference type="PANTHER" id="PTHR41386">
    <property type="entry name" value="INTEGRAL MEMBRANE PROTEIN-RELATED"/>
    <property type="match status" value="1"/>
</dbReference>
<organism evidence="2 3">
    <name type="scientific">Flavobacterium faecale</name>
    <dbReference type="NCBI Taxonomy" id="1355330"/>
    <lineage>
        <taxon>Bacteria</taxon>
        <taxon>Pseudomonadati</taxon>
        <taxon>Bacteroidota</taxon>
        <taxon>Flavobacteriia</taxon>
        <taxon>Flavobacteriales</taxon>
        <taxon>Flavobacteriaceae</taxon>
        <taxon>Flavobacterium</taxon>
    </lineage>
</organism>
<evidence type="ECO:0008006" key="4">
    <source>
        <dbReference type="Google" id="ProtNLM"/>
    </source>
</evidence>
<accession>A0A2S1LD53</accession>
<keyword evidence="1" id="KW-0812">Transmembrane</keyword>